<feature type="signal peptide" evidence="2">
    <location>
        <begin position="1"/>
        <end position="23"/>
    </location>
</feature>
<feature type="transmembrane region" description="Helical" evidence="1">
    <location>
        <begin position="49"/>
        <end position="67"/>
    </location>
</feature>
<keyword evidence="1" id="KW-0812">Transmembrane</keyword>
<comment type="caution">
    <text evidence="3">The sequence shown here is derived from an EMBL/GenBank/DDBJ whole genome shotgun (WGS) entry which is preliminary data.</text>
</comment>
<evidence type="ECO:0000313" key="4">
    <source>
        <dbReference type="Proteomes" id="UP000289857"/>
    </source>
</evidence>
<keyword evidence="4" id="KW-1185">Reference proteome</keyword>
<evidence type="ECO:0000313" key="3">
    <source>
        <dbReference type="EMBL" id="RXR24039.1"/>
    </source>
</evidence>
<proteinExistence type="predicted"/>
<feature type="chain" id="PRO_5020986261" evidence="2">
    <location>
        <begin position="24"/>
        <end position="77"/>
    </location>
</feature>
<dbReference type="Proteomes" id="UP000289857">
    <property type="component" value="Unassembled WGS sequence"/>
</dbReference>
<dbReference type="RefSeq" id="WP_129460003.1">
    <property type="nucleotide sequence ID" value="NZ_SBKN01000001.1"/>
</dbReference>
<dbReference type="EMBL" id="SBKN01000001">
    <property type="protein sequence ID" value="RXR24039.1"/>
    <property type="molecule type" value="Genomic_DNA"/>
</dbReference>
<keyword evidence="1" id="KW-1133">Transmembrane helix</keyword>
<accession>A0A4Q1KC16</accession>
<evidence type="ECO:0000256" key="1">
    <source>
        <dbReference type="SAM" id="Phobius"/>
    </source>
</evidence>
<keyword evidence="1" id="KW-0472">Membrane</keyword>
<gene>
    <name evidence="3" type="ORF">EQG61_00965</name>
</gene>
<reference evidence="4" key="1">
    <citation type="submission" date="2019-01" db="EMBL/GenBank/DDBJ databases">
        <title>Cytophagaceae bacterium strain CAR-16.</title>
        <authorList>
            <person name="Chen W.-M."/>
        </authorList>
    </citation>
    <scope>NUCLEOTIDE SEQUENCE [LARGE SCALE GENOMIC DNA]</scope>
    <source>
        <strain evidence="4">WWJ-16</strain>
    </source>
</reference>
<organism evidence="3 4">
    <name type="scientific">Flavobacterium stagni</name>
    <dbReference type="NCBI Taxonomy" id="2506421"/>
    <lineage>
        <taxon>Bacteria</taxon>
        <taxon>Pseudomonadati</taxon>
        <taxon>Bacteroidota</taxon>
        <taxon>Flavobacteriia</taxon>
        <taxon>Flavobacteriales</taxon>
        <taxon>Flavobacteriaceae</taxon>
        <taxon>Flavobacterium</taxon>
    </lineage>
</organism>
<dbReference type="AlphaFoldDB" id="A0A4Q1KC16"/>
<dbReference type="OrthoDB" id="678747at2"/>
<keyword evidence="2" id="KW-0732">Signal</keyword>
<name>A0A4Q1KC16_9FLAO</name>
<protein>
    <submittedName>
        <fullName evidence="3">Uncharacterized protein</fullName>
    </submittedName>
</protein>
<evidence type="ECO:0000256" key="2">
    <source>
        <dbReference type="SAM" id="SignalP"/>
    </source>
</evidence>
<sequence>MLTKIIRFFVVALLYLSAHSMTAQCAMCRASLESEGNTVKAEAVNDGIVYLMIFPYLLVGVVGYVVYRMFTKKKETA</sequence>